<evidence type="ECO:0000313" key="3">
    <source>
        <dbReference type="EMBL" id="ABJ86098.1"/>
    </source>
</evidence>
<feature type="region of interest" description="Disordered" evidence="1">
    <location>
        <begin position="72"/>
        <end position="96"/>
    </location>
</feature>
<keyword evidence="2" id="KW-0812">Transmembrane</keyword>
<evidence type="ECO:0000256" key="1">
    <source>
        <dbReference type="SAM" id="MobiDB-lite"/>
    </source>
</evidence>
<feature type="transmembrane region" description="Helical" evidence="2">
    <location>
        <begin position="28"/>
        <end position="55"/>
    </location>
</feature>
<dbReference type="InParanoid" id="Q01W67"/>
<accession>Q01W67</accession>
<gene>
    <name evidence="3" type="ordered locus">Acid_5143</name>
</gene>
<evidence type="ECO:0000256" key="2">
    <source>
        <dbReference type="SAM" id="Phobius"/>
    </source>
</evidence>
<dbReference type="EMBL" id="CP000473">
    <property type="protein sequence ID" value="ABJ86098.1"/>
    <property type="molecule type" value="Genomic_DNA"/>
</dbReference>
<reference evidence="3" key="1">
    <citation type="submission" date="2006-10" db="EMBL/GenBank/DDBJ databases">
        <title>Complete sequence of Solibacter usitatus Ellin6076.</title>
        <authorList>
            <consortium name="US DOE Joint Genome Institute"/>
            <person name="Copeland A."/>
            <person name="Lucas S."/>
            <person name="Lapidus A."/>
            <person name="Barry K."/>
            <person name="Detter J.C."/>
            <person name="Glavina del Rio T."/>
            <person name="Hammon N."/>
            <person name="Israni S."/>
            <person name="Dalin E."/>
            <person name="Tice H."/>
            <person name="Pitluck S."/>
            <person name="Thompson L.S."/>
            <person name="Brettin T."/>
            <person name="Bruce D."/>
            <person name="Han C."/>
            <person name="Tapia R."/>
            <person name="Gilna P."/>
            <person name="Schmutz J."/>
            <person name="Larimer F."/>
            <person name="Land M."/>
            <person name="Hauser L."/>
            <person name="Kyrpides N."/>
            <person name="Mikhailova N."/>
            <person name="Janssen P.H."/>
            <person name="Kuske C.R."/>
            <person name="Richardson P."/>
        </authorList>
    </citation>
    <scope>NUCLEOTIDE SEQUENCE</scope>
    <source>
        <strain evidence="3">Ellin6076</strain>
    </source>
</reference>
<dbReference type="KEGG" id="sus:Acid_5143"/>
<protein>
    <submittedName>
        <fullName evidence="3">Uncharacterized protein</fullName>
    </submittedName>
</protein>
<keyword evidence="2" id="KW-0472">Membrane</keyword>
<organism evidence="3">
    <name type="scientific">Solibacter usitatus (strain Ellin6076)</name>
    <dbReference type="NCBI Taxonomy" id="234267"/>
    <lineage>
        <taxon>Bacteria</taxon>
        <taxon>Pseudomonadati</taxon>
        <taxon>Acidobacteriota</taxon>
        <taxon>Terriglobia</taxon>
        <taxon>Bryobacterales</taxon>
        <taxon>Solibacteraceae</taxon>
        <taxon>Candidatus Solibacter</taxon>
    </lineage>
</organism>
<sequence>MILTGRAERPVEGVLAAEVIVAVVNARAVVAVAFLAIAVIAVTIVPVIPIVAEIARLHVVLDRRRACTRTVASDADADGKPRLGEHRTSSHQRYCQ</sequence>
<proteinExistence type="predicted"/>
<keyword evidence="2" id="KW-1133">Transmembrane helix</keyword>
<name>Q01W67_SOLUE</name>
<dbReference type="HOGENOM" id="CLU_2358211_0_0_0"/>
<dbReference type="AlphaFoldDB" id="Q01W67"/>
<feature type="compositionally biased region" description="Basic and acidic residues" evidence="1">
    <location>
        <begin position="77"/>
        <end position="88"/>
    </location>
</feature>